<organism evidence="5 6">
    <name type="scientific">Streptococcus panodentis</name>
    <dbReference type="NCBI Taxonomy" id="1581472"/>
    <lineage>
        <taxon>Bacteria</taxon>
        <taxon>Bacillati</taxon>
        <taxon>Bacillota</taxon>
        <taxon>Bacilli</taxon>
        <taxon>Lactobacillales</taxon>
        <taxon>Streptococcaceae</taxon>
        <taxon>Streptococcus</taxon>
    </lineage>
</organism>
<evidence type="ECO:0000313" key="5">
    <source>
        <dbReference type="EMBL" id="MBP2621218.1"/>
    </source>
</evidence>
<dbReference type="SUPFAM" id="SSF53850">
    <property type="entry name" value="Periplasmic binding protein-like II"/>
    <property type="match status" value="1"/>
</dbReference>
<gene>
    <name evidence="5" type="ORF">DHL47_07800</name>
</gene>
<dbReference type="PROSITE" id="PS00356">
    <property type="entry name" value="HTH_LACI_1"/>
    <property type="match status" value="1"/>
</dbReference>
<dbReference type="CDD" id="cd01392">
    <property type="entry name" value="HTH_LacI"/>
    <property type="match status" value="1"/>
</dbReference>
<dbReference type="Pfam" id="PF13416">
    <property type="entry name" value="SBP_bac_8"/>
    <property type="match status" value="1"/>
</dbReference>
<evidence type="ECO:0000256" key="1">
    <source>
        <dbReference type="ARBA" id="ARBA00023015"/>
    </source>
</evidence>
<evidence type="ECO:0000256" key="3">
    <source>
        <dbReference type="ARBA" id="ARBA00023163"/>
    </source>
</evidence>
<evidence type="ECO:0000259" key="4">
    <source>
        <dbReference type="PROSITE" id="PS50932"/>
    </source>
</evidence>
<name>A0ABS5AXB3_9STRE</name>
<evidence type="ECO:0000313" key="6">
    <source>
        <dbReference type="Proteomes" id="UP001519349"/>
    </source>
</evidence>
<keyword evidence="3" id="KW-0804">Transcription</keyword>
<protein>
    <recommendedName>
        <fullName evidence="4">HTH lacI-type domain-containing protein</fullName>
    </recommendedName>
</protein>
<dbReference type="SMART" id="SM00354">
    <property type="entry name" value="HTH_LACI"/>
    <property type="match status" value="1"/>
</dbReference>
<keyword evidence="1" id="KW-0805">Transcription regulation</keyword>
<dbReference type="SUPFAM" id="SSF47413">
    <property type="entry name" value="lambda repressor-like DNA-binding domains"/>
    <property type="match status" value="1"/>
</dbReference>
<keyword evidence="2" id="KW-0238">DNA-binding</keyword>
<keyword evidence="6" id="KW-1185">Reference proteome</keyword>
<dbReference type="Proteomes" id="UP001519349">
    <property type="component" value="Unassembled WGS sequence"/>
</dbReference>
<dbReference type="InterPro" id="IPR010982">
    <property type="entry name" value="Lambda_DNA-bd_dom_sf"/>
</dbReference>
<proteinExistence type="predicted"/>
<dbReference type="InterPro" id="IPR006059">
    <property type="entry name" value="SBP"/>
</dbReference>
<feature type="domain" description="HTH lacI-type" evidence="4">
    <location>
        <begin position="2"/>
        <end position="56"/>
    </location>
</feature>
<dbReference type="PANTHER" id="PTHR30146">
    <property type="entry name" value="LACI-RELATED TRANSCRIPTIONAL REPRESSOR"/>
    <property type="match status" value="1"/>
</dbReference>
<comment type="caution">
    <text evidence="5">The sequence shown here is derived from an EMBL/GenBank/DDBJ whole genome shotgun (WGS) entry which is preliminary data.</text>
</comment>
<reference evidence="5 6" key="1">
    <citation type="submission" date="2018-05" db="EMBL/GenBank/DDBJ databases">
        <title>Draft genome sequence of Streptococcus panodentis CCUG 70867T.</title>
        <authorList>
            <person name="Salva-Serra F."/>
            <person name="Mendez V."/>
            <person name="Jaen-Luchoro D."/>
            <person name="Gonzales-Siles L."/>
            <person name="Karlsson R."/>
            <person name="Engstrom-Jakobsson H."/>
            <person name="Busquets A."/>
            <person name="Gomila M."/>
            <person name="Pineiro-Iglesias B."/>
            <person name="Bennasar-Figueras A."/>
            <person name="Seeger M."/>
            <person name="Moore E."/>
        </authorList>
    </citation>
    <scope>NUCLEOTIDE SEQUENCE [LARGE SCALE GENOMIC DNA]</scope>
    <source>
        <strain evidence="5 6">CCUG 70867</strain>
    </source>
</reference>
<dbReference type="Gene3D" id="3.40.190.10">
    <property type="entry name" value="Periplasmic binding protein-like II"/>
    <property type="match status" value="2"/>
</dbReference>
<dbReference type="Gene3D" id="1.10.260.40">
    <property type="entry name" value="lambda repressor-like DNA-binding domains"/>
    <property type="match status" value="1"/>
</dbReference>
<dbReference type="Pfam" id="PF00356">
    <property type="entry name" value="LacI"/>
    <property type="match status" value="1"/>
</dbReference>
<dbReference type="EMBL" id="QFAY01000014">
    <property type="protein sequence ID" value="MBP2621218.1"/>
    <property type="molecule type" value="Genomic_DNA"/>
</dbReference>
<dbReference type="RefSeq" id="WP_128835568.1">
    <property type="nucleotide sequence ID" value="NZ_QFAY01000014.1"/>
</dbReference>
<dbReference type="PANTHER" id="PTHR30146:SF24">
    <property type="entry name" value="XYLOSE OPERON REGULATORY PROTEIN"/>
    <property type="match status" value="1"/>
</dbReference>
<dbReference type="PROSITE" id="PS50932">
    <property type="entry name" value="HTH_LACI_2"/>
    <property type="match status" value="1"/>
</dbReference>
<accession>A0ABS5AXB3</accession>
<sequence length="689" mass="79844">MVTIKDIAKMAGVSHGTASNVLNKKGNVSTQKIQLVEEAAKKLGYQLNSQAQLLRKKNSDKVVVLLPMSLQDKYTLFLSILSKYFYRKNIEVEVSYIFDRKEVDQAIEKRSASLPKAIVCCGMRPTNSYLSSKNSLNIYYVDFWSSKKLPKLINIGFNHDKTFYAISDLIQRYDITDLRILSHELERDRQFIHDLENYLDCDNPIPVTRINDSKILLNLFELVKKSARHTLVVSTSPDLTELFMKTAEWNGFEANTHIVTICNRQIFHQSGMDYIELNIEKCANAVARKIDNLSKEDLEIQADGLYQQLSVPVSGQKQKIKMLTIESPMTEAMKSLLDKYHSLSGIEVKIDTLPYHLLYELVMERSPKLQEYELVRLDMAWLRSVDKALLQNLQDSAAIKNIMQKFDAKLVAEYVHINDELYTIPLDISVQMLFYRKDLFEDKLFQRRYFETTREHLKVPENFKQFDRITRFLRNESIQTEYNLYGHTISDLNPILSYSDFIPRLKEKIKQEAFTEELFEKTLEEYTASRDFSLNNSEDHWRQVADNFALGKTAMEIIYSNYAFRFLRGSSVLSSSMIGVADIPGQSPLLGGGCLGIIKNGNNRLALDFMTWLYSDEILQVLSHLGGFVITKNAKNDITLLNSYPWLEDFSEKMRKGSRFHIGELQMTFEKEKTYGEEIKKHLQKRLEK</sequence>
<dbReference type="InterPro" id="IPR000843">
    <property type="entry name" value="HTH_LacI"/>
</dbReference>
<evidence type="ECO:0000256" key="2">
    <source>
        <dbReference type="ARBA" id="ARBA00023125"/>
    </source>
</evidence>